<dbReference type="InterPro" id="IPR056925">
    <property type="entry name" value="ParE-like"/>
</dbReference>
<accession>V5HFP5</accession>
<evidence type="ECO:0000313" key="3">
    <source>
        <dbReference type="Proteomes" id="UP000017800"/>
    </source>
</evidence>
<evidence type="ECO:0000313" key="2">
    <source>
        <dbReference type="EMBL" id="GAD88330.1"/>
    </source>
</evidence>
<protein>
    <recommendedName>
        <fullName evidence="1">ParE-like toxin domain-containing protein</fullName>
    </recommendedName>
</protein>
<reference evidence="2 3" key="2">
    <citation type="submission" date="2013-11" db="EMBL/GenBank/DDBJ databases">
        <title>Whole genome shotgun sequence of Vibrio halioticoli NBRC 102217.</title>
        <authorList>
            <person name="Isaki S."/>
            <person name="Kimura A."/>
            <person name="Ohji S."/>
            <person name="Hosoyama A."/>
            <person name="Fujita N."/>
            <person name="Hashimoto M."/>
            <person name="Hosoyama Y."/>
            <person name="Yamazoe A."/>
        </authorList>
    </citation>
    <scope>NUCLEOTIDE SEQUENCE [LARGE SCALE GENOMIC DNA]</scope>
    <source>
        <strain evidence="2 3">NBRC 102217</strain>
    </source>
</reference>
<dbReference type="EMBL" id="BAUJ01000004">
    <property type="protein sequence ID" value="GAD88330.1"/>
    <property type="molecule type" value="Genomic_DNA"/>
</dbReference>
<gene>
    <name evidence="2" type="ORF">VHA01S_004_01030</name>
</gene>
<proteinExistence type="predicted"/>
<dbReference type="Pfam" id="PF24732">
    <property type="entry name" value="ParE_like"/>
    <property type="match status" value="1"/>
</dbReference>
<dbReference type="OrthoDB" id="5901000at2"/>
<organism evidence="2 3">
    <name type="scientific">Vibrio halioticoli NBRC 102217</name>
    <dbReference type="NCBI Taxonomy" id="1219072"/>
    <lineage>
        <taxon>Bacteria</taxon>
        <taxon>Pseudomonadati</taxon>
        <taxon>Pseudomonadota</taxon>
        <taxon>Gammaproteobacteria</taxon>
        <taxon>Vibrionales</taxon>
        <taxon>Vibrionaceae</taxon>
        <taxon>Vibrio</taxon>
    </lineage>
</organism>
<reference evidence="2 3" key="1">
    <citation type="submission" date="2013-10" db="EMBL/GenBank/DDBJ databases">
        <authorList>
            <person name="Ichikawa N."/>
            <person name="Kimura A."/>
            <person name="Ohji S."/>
            <person name="Hosoyama A."/>
            <person name="Fujita N."/>
        </authorList>
    </citation>
    <scope>NUCLEOTIDE SEQUENCE [LARGE SCALE GENOMIC DNA]</scope>
    <source>
        <strain evidence="2 3">NBRC 102217</strain>
    </source>
</reference>
<feature type="domain" description="ParE-like toxin" evidence="1">
    <location>
        <begin position="24"/>
        <end position="84"/>
    </location>
</feature>
<keyword evidence="3" id="KW-1185">Reference proteome</keyword>
<sequence length="94" mass="11188">MNRQKIITVDGVKIQVRTPKGHPRVVAVAKGMISKIRANDIHRGMRAKVLQKNKNWLSYRINRKYRLLVERTRRNTGPYYCMSRPEFDYWISTL</sequence>
<dbReference type="Proteomes" id="UP000017800">
    <property type="component" value="Unassembled WGS sequence"/>
</dbReference>
<dbReference type="AlphaFoldDB" id="V5HFP5"/>
<name>V5HFP5_9VIBR</name>
<dbReference type="RefSeq" id="WP_023402717.1">
    <property type="nucleotide sequence ID" value="NZ_BAUJ01000004.1"/>
</dbReference>
<evidence type="ECO:0000259" key="1">
    <source>
        <dbReference type="Pfam" id="PF24732"/>
    </source>
</evidence>
<comment type="caution">
    <text evidence="2">The sequence shown here is derived from an EMBL/GenBank/DDBJ whole genome shotgun (WGS) entry which is preliminary data.</text>
</comment>